<dbReference type="InterPro" id="IPR011009">
    <property type="entry name" value="Kinase-like_dom_sf"/>
</dbReference>
<dbReference type="OrthoDB" id="5291879at2"/>
<dbReference type="Gene3D" id="3.30.200.20">
    <property type="entry name" value="Phosphorylase Kinase, domain 1"/>
    <property type="match status" value="1"/>
</dbReference>
<evidence type="ECO:0000313" key="3">
    <source>
        <dbReference type="EMBL" id="SFS30704.1"/>
    </source>
</evidence>
<dbReference type="AlphaFoldDB" id="A0A1I6NS33"/>
<dbReference type="Proteomes" id="UP000199392">
    <property type="component" value="Unassembled WGS sequence"/>
</dbReference>
<evidence type="ECO:0000256" key="1">
    <source>
        <dbReference type="ARBA" id="ARBA00009460"/>
    </source>
</evidence>
<keyword evidence="2" id="KW-0808">Transferase</keyword>
<dbReference type="PANTHER" id="PTHR12149">
    <property type="entry name" value="FRUCTOSAMINE 3 KINASE-RELATED PROTEIN"/>
    <property type="match status" value="1"/>
</dbReference>
<dbReference type="RefSeq" id="WP_092426757.1">
    <property type="nucleotide sequence ID" value="NZ_FNCL01000008.1"/>
</dbReference>
<dbReference type="SUPFAM" id="SSF56112">
    <property type="entry name" value="Protein kinase-like (PK-like)"/>
    <property type="match status" value="1"/>
</dbReference>
<evidence type="ECO:0000256" key="2">
    <source>
        <dbReference type="PIRNR" id="PIRNR006221"/>
    </source>
</evidence>
<proteinExistence type="inferred from homology"/>
<keyword evidence="4" id="KW-1185">Reference proteome</keyword>
<dbReference type="InterPro" id="IPR016477">
    <property type="entry name" value="Fructo-/Ketosamine-3-kinase"/>
</dbReference>
<dbReference type="Pfam" id="PF03881">
    <property type="entry name" value="Fructosamin_kin"/>
    <property type="match status" value="1"/>
</dbReference>
<dbReference type="GO" id="GO:0016301">
    <property type="term" value="F:kinase activity"/>
    <property type="evidence" value="ECO:0007669"/>
    <property type="project" value="UniProtKB-UniRule"/>
</dbReference>
<sequence>MSRAALETALGARIIASRALHGGDLSEVMLATLDDGREVVLKRGARVATEARMLLAVAASGARAPQVLAQAGDWLALEALPETAASPDGWQALGKALRRVHESTGRGYGWSETYGFGPLDLDNAPRPDWPTFWAEARLRPFLPHLPRNLAGRVETLCLRLHESLPETPPAALLHGDLWTGNALFMRGGAALIDPACYHGHAEVDLAMLELFGSPPEAFWQGYGRQEPGRAARRPVYQLFPALVHLRLFGGGYAGMVSGLLAQADV</sequence>
<accession>A0A1I6NS33</accession>
<comment type="similarity">
    <text evidence="1 2">Belongs to the fructosamine kinase family.</text>
</comment>
<protein>
    <submittedName>
        <fullName evidence="3">Fructosamine-3-kinase</fullName>
    </submittedName>
</protein>
<keyword evidence="2 3" id="KW-0418">Kinase</keyword>
<organism evidence="3 4">
    <name type="scientific">Alloyangia pacifica</name>
    <dbReference type="NCBI Taxonomy" id="311180"/>
    <lineage>
        <taxon>Bacteria</taxon>
        <taxon>Pseudomonadati</taxon>
        <taxon>Pseudomonadota</taxon>
        <taxon>Alphaproteobacteria</taxon>
        <taxon>Rhodobacterales</taxon>
        <taxon>Roseobacteraceae</taxon>
        <taxon>Alloyangia</taxon>
    </lineage>
</organism>
<gene>
    <name evidence="3" type="ORF">SAMN04488050_10122</name>
</gene>
<dbReference type="EMBL" id="FOZW01000001">
    <property type="protein sequence ID" value="SFS30704.1"/>
    <property type="molecule type" value="Genomic_DNA"/>
</dbReference>
<reference evidence="4" key="1">
    <citation type="submission" date="2016-10" db="EMBL/GenBank/DDBJ databases">
        <authorList>
            <person name="Varghese N."/>
            <person name="Submissions S."/>
        </authorList>
    </citation>
    <scope>NUCLEOTIDE SEQUENCE [LARGE SCALE GENOMIC DNA]</scope>
    <source>
        <strain evidence="4">DSM 26894</strain>
    </source>
</reference>
<dbReference type="PIRSF" id="PIRSF006221">
    <property type="entry name" value="Ketosamine-3-kinase"/>
    <property type="match status" value="1"/>
</dbReference>
<dbReference type="PANTHER" id="PTHR12149:SF8">
    <property type="entry name" value="PROTEIN-RIBULOSAMINE 3-KINASE"/>
    <property type="match status" value="1"/>
</dbReference>
<dbReference type="Gene3D" id="3.90.1200.10">
    <property type="match status" value="1"/>
</dbReference>
<dbReference type="STRING" id="311180.SAMN04488050_10122"/>
<evidence type="ECO:0000313" key="4">
    <source>
        <dbReference type="Proteomes" id="UP000199392"/>
    </source>
</evidence>
<name>A0A1I6NS33_9RHOB</name>